<sequence length="113" mass="11900">NVAIPSLQQQQSVSGQWYALVFNLNMGTLGSLASSAGFTSTFMMAWCVGAKGAWAGVKLPGVNPQAPSFSLQGVLKLNIGSIMIQKATDTTGTAYLMKINNIALEVFSLSFPP</sequence>
<dbReference type="EMBL" id="QWDN01000837">
    <property type="protein sequence ID" value="TEB40850.1"/>
    <property type="molecule type" value="Genomic_DNA"/>
</dbReference>
<gene>
    <name evidence="1" type="ORF">D0809_28510</name>
</gene>
<dbReference type="AlphaFoldDB" id="A0A4Y7U353"/>
<protein>
    <submittedName>
        <fullName evidence="1">Uncharacterized protein</fullName>
    </submittedName>
</protein>
<proteinExistence type="predicted"/>
<dbReference type="RefSeq" id="WP_170208166.1">
    <property type="nucleotide sequence ID" value="NZ_QWDN01000837.1"/>
</dbReference>
<accession>A0A4Y7U353</accession>
<evidence type="ECO:0000313" key="1">
    <source>
        <dbReference type="EMBL" id="TEB40850.1"/>
    </source>
</evidence>
<comment type="caution">
    <text evidence="1">The sequence shown here is derived from an EMBL/GenBank/DDBJ whole genome shotgun (WGS) entry which is preliminary data.</text>
</comment>
<reference evidence="1 2" key="1">
    <citation type="journal article" date="2018" name="Syst. Appl. Microbiol.">
        <title>Flavobacterium circumlabens sp. nov. and Flavobacterium cupreum sp. nov., two psychrotrophic species isolated from Antarctic environmental samples.</title>
        <authorList>
            <person name="Kralova S."/>
            <person name="Busse H.J."/>
            <person name="Svec P."/>
            <person name="Maslanova I."/>
            <person name="Stankova E."/>
            <person name="Bartak M."/>
            <person name="Sedlacek I."/>
        </authorList>
    </citation>
    <scope>NUCLEOTIDE SEQUENCE [LARGE SCALE GENOMIC DNA]</scope>
    <source>
        <strain evidence="1 2">CCM 8828</strain>
    </source>
</reference>
<dbReference type="Proteomes" id="UP000298340">
    <property type="component" value="Unassembled WGS sequence"/>
</dbReference>
<name>A0A4Y7U353_9FLAO</name>
<organism evidence="1 2">
    <name type="scientific">Flavobacterium circumlabens</name>
    <dbReference type="NCBI Taxonomy" id="2133765"/>
    <lineage>
        <taxon>Bacteria</taxon>
        <taxon>Pseudomonadati</taxon>
        <taxon>Bacteroidota</taxon>
        <taxon>Flavobacteriia</taxon>
        <taxon>Flavobacteriales</taxon>
        <taxon>Flavobacteriaceae</taxon>
        <taxon>Flavobacterium</taxon>
    </lineage>
</organism>
<evidence type="ECO:0000313" key="2">
    <source>
        <dbReference type="Proteomes" id="UP000298340"/>
    </source>
</evidence>
<feature type="non-terminal residue" evidence="1">
    <location>
        <position position="1"/>
    </location>
</feature>
<feature type="non-terminal residue" evidence="1">
    <location>
        <position position="113"/>
    </location>
</feature>